<keyword evidence="2" id="KW-1185">Reference proteome</keyword>
<sequence>MTALLLARAHYPVLALGPGVRAGIWTQGCTIACAGCMSRDTWNADPATATPVPAVLAWLSSLPDPLDGVTISGGEPFEQPAALGELLDGILAWRGERPIDVLVYSGRPLSRLTREQRSRDILARCDAVIAGPYVERRNTGLRWRGSSNQSIVTLSPLGHRRYADADSPPEAPRLQVCVDGDRVHYIGIPRRGDLELLADRLSDAGVQSDATSWRP</sequence>
<evidence type="ECO:0000313" key="2">
    <source>
        <dbReference type="Proteomes" id="UP000640052"/>
    </source>
</evidence>
<dbReference type="InterPro" id="IPR013785">
    <property type="entry name" value="Aldolase_TIM"/>
</dbReference>
<dbReference type="EMBL" id="BOOA01000010">
    <property type="protein sequence ID" value="GIH23466.1"/>
    <property type="molecule type" value="Genomic_DNA"/>
</dbReference>
<accession>A0A919Q8H3</accession>
<dbReference type="AlphaFoldDB" id="A0A919Q8H3"/>
<name>A0A919Q8H3_9ACTN</name>
<dbReference type="InterPro" id="IPR058240">
    <property type="entry name" value="rSAM_sf"/>
</dbReference>
<dbReference type="RefSeq" id="WP_204040277.1">
    <property type="nucleotide sequence ID" value="NZ_BOOA01000010.1"/>
</dbReference>
<evidence type="ECO:0000313" key="1">
    <source>
        <dbReference type="EMBL" id="GIH23466.1"/>
    </source>
</evidence>
<protein>
    <submittedName>
        <fullName evidence="1">Radical activating enzyme</fullName>
    </submittedName>
</protein>
<dbReference type="Proteomes" id="UP000640052">
    <property type="component" value="Unassembled WGS sequence"/>
</dbReference>
<proteinExistence type="predicted"/>
<comment type="caution">
    <text evidence="1">The sequence shown here is derived from an EMBL/GenBank/DDBJ whole genome shotgun (WGS) entry which is preliminary data.</text>
</comment>
<gene>
    <name evidence="1" type="ORF">Aph01nite_17760</name>
</gene>
<dbReference type="SUPFAM" id="SSF102114">
    <property type="entry name" value="Radical SAM enzymes"/>
    <property type="match status" value="1"/>
</dbReference>
<organism evidence="1 2">
    <name type="scientific">Acrocarpospora phusangensis</name>
    <dbReference type="NCBI Taxonomy" id="1070424"/>
    <lineage>
        <taxon>Bacteria</taxon>
        <taxon>Bacillati</taxon>
        <taxon>Actinomycetota</taxon>
        <taxon>Actinomycetes</taxon>
        <taxon>Streptosporangiales</taxon>
        <taxon>Streptosporangiaceae</taxon>
        <taxon>Acrocarpospora</taxon>
    </lineage>
</organism>
<reference evidence="1" key="1">
    <citation type="submission" date="2021-01" db="EMBL/GenBank/DDBJ databases">
        <title>Whole genome shotgun sequence of Acrocarpospora phusangensis NBRC 108782.</title>
        <authorList>
            <person name="Komaki H."/>
            <person name="Tamura T."/>
        </authorList>
    </citation>
    <scope>NUCLEOTIDE SEQUENCE</scope>
    <source>
        <strain evidence="1">NBRC 108782</strain>
    </source>
</reference>
<dbReference type="Gene3D" id="3.20.20.70">
    <property type="entry name" value="Aldolase class I"/>
    <property type="match status" value="1"/>
</dbReference>
<dbReference type="Pfam" id="PF13353">
    <property type="entry name" value="Fer4_12"/>
    <property type="match status" value="1"/>
</dbReference>